<organism evidence="2 3">
    <name type="scientific">Novosphingobium mangrovi</name>
    <name type="common">ex Huang et al. 2023</name>
    <dbReference type="NCBI Taxonomy" id="2976432"/>
    <lineage>
        <taxon>Bacteria</taxon>
        <taxon>Pseudomonadati</taxon>
        <taxon>Pseudomonadota</taxon>
        <taxon>Alphaproteobacteria</taxon>
        <taxon>Sphingomonadales</taxon>
        <taxon>Sphingomonadaceae</taxon>
        <taxon>Novosphingobium</taxon>
    </lineage>
</organism>
<keyword evidence="3" id="KW-1185">Reference proteome</keyword>
<dbReference type="RefSeq" id="WP_260043597.1">
    <property type="nucleotide sequence ID" value="NZ_JANZXA010000001.1"/>
</dbReference>
<protein>
    <submittedName>
        <fullName evidence="2">Uncharacterized protein</fullName>
    </submittedName>
</protein>
<sequence>MSDGRVRPLVVAGHELGDLDQELATRMGLVGGEVLQHRHEAPPDRVPRIRVPVGGNGARPPPEFAEAHGFEPVEQVRAPAPAMRIGYQFTRKVTDRRPIGTAFHDDPNDLRQPQPGRCLACVTDARRSSSRQR</sequence>
<dbReference type="Proteomes" id="UP001165583">
    <property type="component" value="Unassembled WGS sequence"/>
</dbReference>
<reference evidence="2" key="1">
    <citation type="submission" date="2022-09" db="EMBL/GenBank/DDBJ databases">
        <title>Novosphingobium sp. Nov., a polycyclic aromatic hydrocarbon-degrading bacterium isolated form mangrove sediments in HongKong.</title>
        <authorList>
            <person name="Hu Z."/>
        </authorList>
    </citation>
    <scope>NUCLEOTIDE SEQUENCE</scope>
    <source>
        <strain evidence="2">HK4-1</strain>
    </source>
</reference>
<dbReference type="EMBL" id="JANZXA010000001">
    <property type="protein sequence ID" value="MCT2398452.1"/>
    <property type="molecule type" value="Genomic_DNA"/>
</dbReference>
<proteinExistence type="predicted"/>
<evidence type="ECO:0000256" key="1">
    <source>
        <dbReference type="SAM" id="MobiDB-lite"/>
    </source>
</evidence>
<evidence type="ECO:0000313" key="2">
    <source>
        <dbReference type="EMBL" id="MCT2398452.1"/>
    </source>
</evidence>
<evidence type="ECO:0000313" key="3">
    <source>
        <dbReference type="Proteomes" id="UP001165583"/>
    </source>
</evidence>
<feature type="compositionally biased region" description="Basic and acidic residues" evidence="1">
    <location>
        <begin position="36"/>
        <end position="47"/>
    </location>
</feature>
<gene>
    <name evidence="2" type="ORF">NZK81_02715</name>
</gene>
<accession>A0ABT2I0W7</accession>
<comment type="caution">
    <text evidence="2">The sequence shown here is derived from an EMBL/GenBank/DDBJ whole genome shotgun (WGS) entry which is preliminary data.</text>
</comment>
<feature type="region of interest" description="Disordered" evidence="1">
    <location>
        <begin position="36"/>
        <end position="62"/>
    </location>
</feature>
<name>A0ABT2I0W7_9SPHN</name>